<dbReference type="Gene3D" id="3.40.190.290">
    <property type="match status" value="1"/>
</dbReference>
<dbReference type="Proteomes" id="UP000003573">
    <property type="component" value="Unassembled WGS sequence"/>
</dbReference>
<evidence type="ECO:0000313" key="2">
    <source>
        <dbReference type="EMBL" id="EHJ51686.1"/>
    </source>
</evidence>
<dbReference type="CDD" id="cd05466">
    <property type="entry name" value="PBP2_LTTR_substrate"/>
    <property type="match status" value="1"/>
</dbReference>
<evidence type="ECO:0000259" key="1">
    <source>
        <dbReference type="Pfam" id="PF03466"/>
    </source>
</evidence>
<feature type="domain" description="LysR substrate-binding" evidence="1">
    <location>
        <begin position="7"/>
        <end position="90"/>
    </location>
</feature>
<comment type="caution">
    <text evidence="2">The sequence shown here is derived from an EMBL/GenBank/DDBJ whole genome shotgun (WGS) entry which is preliminary data.</text>
</comment>
<accession>G5JW47</accession>
<dbReference type="EMBL" id="AEUW02000001">
    <property type="protein sequence ID" value="EHJ51686.1"/>
    <property type="molecule type" value="Genomic_DNA"/>
</dbReference>
<dbReference type="AlphaFoldDB" id="G5JW47"/>
<proteinExistence type="predicted"/>
<reference evidence="2 3" key="1">
    <citation type="journal article" date="2014" name="Int. J. Syst. Evol. Microbiol.">
        <title>Phylogenomics and the dynamic genome evolution of the genus Streptococcus.</title>
        <authorList>
            <consortium name="The Broad Institute Genome Sequencing Platform"/>
            <person name="Richards V.P."/>
            <person name="Palmer S.R."/>
            <person name="Pavinski Bitar P.D."/>
            <person name="Qin X."/>
            <person name="Weinstock G.M."/>
            <person name="Highlander S.K."/>
            <person name="Town C.D."/>
            <person name="Burne R.A."/>
            <person name="Stanhope M.J."/>
        </authorList>
    </citation>
    <scope>NUCLEOTIDE SEQUENCE [LARGE SCALE GENOMIC DNA]</scope>
    <source>
        <strain evidence="2 3">NCTC 11558</strain>
    </source>
</reference>
<dbReference type="Pfam" id="PF03466">
    <property type="entry name" value="LysR_substrate"/>
    <property type="match status" value="1"/>
</dbReference>
<name>G5JW47_9STRE</name>
<dbReference type="SUPFAM" id="SSF53850">
    <property type="entry name" value="Periplasmic binding protein-like II"/>
    <property type="match status" value="1"/>
</dbReference>
<protein>
    <submittedName>
        <fullName evidence="2">LysR substrate binding domain protein</fullName>
    </submittedName>
</protein>
<gene>
    <name evidence="2" type="ORF">STRMA_1461</name>
</gene>
<dbReference type="InterPro" id="IPR005119">
    <property type="entry name" value="LysR_subst-bd"/>
</dbReference>
<keyword evidence="3" id="KW-1185">Reference proteome</keyword>
<evidence type="ECO:0000313" key="3">
    <source>
        <dbReference type="Proteomes" id="UP000003573"/>
    </source>
</evidence>
<organism evidence="2 3">
    <name type="scientific">Streptococcus macacae NCTC 11558</name>
    <dbReference type="NCBI Taxonomy" id="764298"/>
    <lineage>
        <taxon>Bacteria</taxon>
        <taxon>Bacillati</taxon>
        <taxon>Bacillota</taxon>
        <taxon>Bacilli</taxon>
        <taxon>Lactobacillales</taxon>
        <taxon>Streptococcaceae</taxon>
        <taxon>Streptococcus</taxon>
    </lineage>
</organism>
<sequence length="118" mass="13728">MLYRILLSAAELEKLELIMYPEYCPIHRHFIHIYKKLGLRLPTIFEVDYSESTIAFVANSDFLTILPKSLALTKMTNDTLNLTMKELDYSFTRSVSIFSNKTFPISDFINRLNNIAKT</sequence>
<dbReference type="eggNOG" id="COG0583">
    <property type="taxonomic scope" value="Bacteria"/>
</dbReference>